<evidence type="ECO:0000256" key="1">
    <source>
        <dbReference type="SAM" id="Phobius"/>
    </source>
</evidence>
<feature type="non-terminal residue" evidence="2">
    <location>
        <position position="246"/>
    </location>
</feature>
<dbReference type="EMBL" id="JAGQHR010000209">
    <property type="protein sequence ID" value="MCA9727666.1"/>
    <property type="molecule type" value="Genomic_DNA"/>
</dbReference>
<gene>
    <name evidence="2" type="ORF">KC729_08280</name>
</gene>
<evidence type="ECO:0000313" key="3">
    <source>
        <dbReference type="Proteomes" id="UP000697710"/>
    </source>
</evidence>
<feature type="transmembrane region" description="Helical" evidence="1">
    <location>
        <begin position="20"/>
        <end position="39"/>
    </location>
</feature>
<reference evidence="2" key="1">
    <citation type="submission" date="2020-04" db="EMBL/GenBank/DDBJ databases">
        <authorList>
            <person name="Zhang T."/>
        </authorList>
    </citation>
    <scope>NUCLEOTIDE SEQUENCE</scope>
    <source>
        <strain evidence="2">HKST-UBA01</strain>
    </source>
</reference>
<name>A0A956LYA2_UNCEI</name>
<dbReference type="AlphaFoldDB" id="A0A956LYA2"/>
<protein>
    <submittedName>
        <fullName evidence="2">Uncharacterized protein</fullName>
    </submittedName>
</protein>
<keyword evidence="1" id="KW-0472">Membrane</keyword>
<evidence type="ECO:0000313" key="2">
    <source>
        <dbReference type="EMBL" id="MCA9727666.1"/>
    </source>
</evidence>
<keyword evidence="1" id="KW-0812">Transmembrane</keyword>
<proteinExistence type="predicted"/>
<dbReference type="Proteomes" id="UP000697710">
    <property type="component" value="Unassembled WGS sequence"/>
</dbReference>
<reference evidence="2" key="2">
    <citation type="journal article" date="2021" name="Microbiome">
        <title>Successional dynamics and alternative stable states in a saline activated sludge microbial community over 9 years.</title>
        <authorList>
            <person name="Wang Y."/>
            <person name="Ye J."/>
            <person name="Ju F."/>
            <person name="Liu L."/>
            <person name="Boyd J.A."/>
            <person name="Deng Y."/>
            <person name="Parks D.H."/>
            <person name="Jiang X."/>
            <person name="Yin X."/>
            <person name="Woodcroft B.J."/>
            <person name="Tyson G.W."/>
            <person name="Hugenholtz P."/>
            <person name="Polz M.F."/>
            <person name="Zhang T."/>
        </authorList>
    </citation>
    <scope>NUCLEOTIDE SEQUENCE</scope>
    <source>
        <strain evidence="2">HKST-UBA01</strain>
    </source>
</reference>
<sequence length="246" mass="27288">MNRNVIGQQAPGGSQERRRLTGAIMLAAFLLLSAILTFGQLPRGGPDLVGDVWKVDVDGHPCILFLTETEVVSLREFPGRYRPAGRVEDRVQNHLNVVRADEGGRLARTKIAEREHSRTVDLLGVAGGWIWLLSDGIEAREPRRLRRTLSKKDRRRANPDEAGGIDDEARFYALTPSLGGLAVRTTDGRLHLVQPPDPAFHPLDRLPEPSSIASEKTARLTFAADAVVGDRRLLLASDYERQFMDD</sequence>
<keyword evidence="1" id="KW-1133">Transmembrane helix</keyword>
<organism evidence="2 3">
    <name type="scientific">Eiseniibacteriota bacterium</name>
    <dbReference type="NCBI Taxonomy" id="2212470"/>
    <lineage>
        <taxon>Bacteria</taxon>
        <taxon>Candidatus Eiseniibacteriota</taxon>
    </lineage>
</organism>
<accession>A0A956LYA2</accession>
<comment type="caution">
    <text evidence="2">The sequence shown here is derived from an EMBL/GenBank/DDBJ whole genome shotgun (WGS) entry which is preliminary data.</text>
</comment>